<accession>A0AAN6N0K4</accession>
<name>A0AAN6N0K4_9PEZI</name>
<sequence length="385" mass="43687">MLETQMQQQMRRQLQYYEQELGRQKHDHEKELQQLRAHHETEKQRDQDAFTAQMRSAMDDCKGRLQMQNEQHERRVQTVMANHQHQLRRERDEYERAVASLKADAGDHIRQPVDSDLKRMFRELRLCIEVITEPFNLGVFSLPQNSSLDPTQFLRREGKGMLRHLLRSIVWLKVVDGFFSAPFGFGAFGHGDGRKALTDLYSAWRRLFAYGKEGEPVPSADADYNIFGRNKDANRWRSATFQSIVSAVASEDGKKLSSDQAVVTPFVDNLAKVEQDILDMLNIVTNGQVGTEIKEKVSEIASLAGFLALEIGVHRACFGLSVPGRGESVQIGQEFVDCEDGDAARGEFETVDLVVCPHLFKIGDGRGDFTTLKSISPGEIYPIRT</sequence>
<comment type="caution">
    <text evidence="2">The sequence shown here is derived from an EMBL/GenBank/DDBJ whole genome shotgun (WGS) entry which is preliminary data.</text>
</comment>
<keyword evidence="1" id="KW-0175">Coiled coil</keyword>
<feature type="coiled-coil region" evidence="1">
    <location>
        <begin position="18"/>
        <end position="45"/>
    </location>
</feature>
<keyword evidence="3" id="KW-1185">Reference proteome</keyword>
<dbReference type="EMBL" id="MU853930">
    <property type="protein sequence ID" value="KAK3935292.1"/>
    <property type="molecule type" value="Genomic_DNA"/>
</dbReference>
<organism evidence="2 3">
    <name type="scientific">Diplogelasinospora grovesii</name>
    <dbReference type="NCBI Taxonomy" id="303347"/>
    <lineage>
        <taxon>Eukaryota</taxon>
        <taxon>Fungi</taxon>
        <taxon>Dikarya</taxon>
        <taxon>Ascomycota</taxon>
        <taxon>Pezizomycotina</taxon>
        <taxon>Sordariomycetes</taxon>
        <taxon>Sordariomycetidae</taxon>
        <taxon>Sordariales</taxon>
        <taxon>Diplogelasinosporaceae</taxon>
        <taxon>Diplogelasinospora</taxon>
    </lineage>
</organism>
<evidence type="ECO:0000313" key="3">
    <source>
        <dbReference type="Proteomes" id="UP001303473"/>
    </source>
</evidence>
<dbReference type="Proteomes" id="UP001303473">
    <property type="component" value="Unassembled WGS sequence"/>
</dbReference>
<proteinExistence type="predicted"/>
<gene>
    <name evidence="2" type="ORF">QBC46DRAFT_397856</name>
</gene>
<dbReference type="AlphaFoldDB" id="A0AAN6N0K4"/>
<reference evidence="3" key="1">
    <citation type="journal article" date="2023" name="Mol. Phylogenet. Evol.">
        <title>Genome-scale phylogeny and comparative genomics of the fungal order Sordariales.</title>
        <authorList>
            <person name="Hensen N."/>
            <person name="Bonometti L."/>
            <person name="Westerberg I."/>
            <person name="Brannstrom I.O."/>
            <person name="Guillou S."/>
            <person name="Cros-Aarteil S."/>
            <person name="Calhoun S."/>
            <person name="Haridas S."/>
            <person name="Kuo A."/>
            <person name="Mondo S."/>
            <person name="Pangilinan J."/>
            <person name="Riley R."/>
            <person name="LaButti K."/>
            <person name="Andreopoulos B."/>
            <person name="Lipzen A."/>
            <person name="Chen C."/>
            <person name="Yan M."/>
            <person name="Daum C."/>
            <person name="Ng V."/>
            <person name="Clum A."/>
            <person name="Steindorff A."/>
            <person name="Ohm R.A."/>
            <person name="Martin F."/>
            <person name="Silar P."/>
            <person name="Natvig D.O."/>
            <person name="Lalanne C."/>
            <person name="Gautier V."/>
            <person name="Ament-Velasquez S.L."/>
            <person name="Kruys A."/>
            <person name="Hutchinson M.I."/>
            <person name="Powell A.J."/>
            <person name="Barry K."/>
            <person name="Miller A.N."/>
            <person name="Grigoriev I.V."/>
            <person name="Debuchy R."/>
            <person name="Gladieux P."/>
            <person name="Hiltunen Thoren M."/>
            <person name="Johannesson H."/>
        </authorList>
    </citation>
    <scope>NUCLEOTIDE SEQUENCE [LARGE SCALE GENOMIC DNA]</scope>
    <source>
        <strain evidence="3">CBS 340.73</strain>
    </source>
</reference>
<evidence type="ECO:0000313" key="2">
    <source>
        <dbReference type="EMBL" id="KAK3935292.1"/>
    </source>
</evidence>
<evidence type="ECO:0000256" key="1">
    <source>
        <dbReference type="SAM" id="Coils"/>
    </source>
</evidence>
<protein>
    <submittedName>
        <fullName evidence="2">Uncharacterized protein</fullName>
    </submittedName>
</protein>